<dbReference type="OrthoDB" id="424302at2759"/>
<organism evidence="13 14">
    <name type="scientific">Tigriopus californicus</name>
    <name type="common">Marine copepod</name>
    <dbReference type="NCBI Taxonomy" id="6832"/>
    <lineage>
        <taxon>Eukaryota</taxon>
        <taxon>Metazoa</taxon>
        <taxon>Ecdysozoa</taxon>
        <taxon>Arthropoda</taxon>
        <taxon>Crustacea</taxon>
        <taxon>Multicrustacea</taxon>
        <taxon>Hexanauplia</taxon>
        <taxon>Copepoda</taxon>
        <taxon>Harpacticoida</taxon>
        <taxon>Harpacticidae</taxon>
        <taxon>Tigriopus</taxon>
    </lineage>
</organism>
<comment type="subcellular location">
    <subcellularLocation>
        <location evidence="2">Nucleus</location>
    </subcellularLocation>
</comment>
<comment type="caution">
    <text evidence="13">The sequence shown here is derived from an EMBL/GenBank/DDBJ whole genome shotgun (WGS) entry which is preliminary data.</text>
</comment>
<feature type="binding site" evidence="10">
    <location>
        <position position="462"/>
    </location>
    <ligand>
        <name>Zn(2+)</name>
        <dbReference type="ChEBI" id="CHEBI:29105"/>
    </ligand>
</feature>
<feature type="compositionally biased region" description="Basic and acidic residues" evidence="11">
    <location>
        <begin position="23"/>
        <end position="32"/>
    </location>
</feature>
<evidence type="ECO:0000313" key="14">
    <source>
        <dbReference type="Proteomes" id="UP000318571"/>
    </source>
</evidence>
<evidence type="ECO:0000259" key="12">
    <source>
        <dbReference type="PROSITE" id="PS50305"/>
    </source>
</evidence>
<comment type="cofactor">
    <cofactor evidence="1">
        <name>Zn(2+)</name>
        <dbReference type="ChEBI" id="CHEBI:29105"/>
    </cofactor>
</comment>
<gene>
    <name evidence="13" type="ORF">TCAL_12375</name>
</gene>
<dbReference type="AlphaFoldDB" id="A0A553PRE4"/>
<proteinExistence type="inferred from homology"/>
<dbReference type="Gene3D" id="3.40.50.1220">
    <property type="entry name" value="TPP-binding domain"/>
    <property type="match status" value="1"/>
</dbReference>
<evidence type="ECO:0000256" key="4">
    <source>
        <dbReference type="ARBA" id="ARBA00012928"/>
    </source>
</evidence>
<feature type="compositionally biased region" description="Polar residues" evidence="11">
    <location>
        <begin position="204"/>
        <end position="215"/>
    </location>
</feature>
<feature type="binding site" evidence="10">
    <location>
        <position position="435"/>
    </location>
    <ligand>
        <name>Zn(2+)</name>
        <dbReference type="ChEBI" id="CHEBI:29105"/>
    </ligand>
</feature>
<feature type="region of interest" description="Disordered" evidence="11">
    <location>
        <begin position="1"/>
        <end position="225"/>
    </location>
</feature>
<dbReference type="CDD" id="cd01408">
    <property type="entry name" value="SIRT1"/>
    <property type="match status" value="1"/>
</dbReference>
<evidence type="ECO:0000256" key="2">
    <source>
        <dbReference type="ARBA" id="ARBA00004123"/>
    </source>
</evidence>
<reference evidence="13 14" key="1">
    <citation type="journal article" date="2018" name="Nat. Ecol. Evol.">
        <title>Genomic signatures of mitonuclear coevolution across populations of Tigriopus californicus.</title>
        <authorList>
            <person name="Barreto F.S."/>
            <person name="Watson E.T."/>
            <person name="Lima T.G."/>
            <person name="Willett C.S."/>
            <person name="Edmands S."/>
            <person name="Li W."/>
            <person name="Burton R.S."/>
        </authorList>
    </citation>
    <scope>NUCLEOTIDE SEQUENCE [LARGE SCALE GENOMIC DNA]</scope>
    <source>
        <strain evidence="13 14">San Diego</strain>
    </source>
</reference>
<feature type="compositionally biased region" description="Low complexity" evidence="11">
    <location>
        <begin position="66"/>
        <end position="82"/>
    </location>
</feature>
<feature type="region of interest" description="Disordered" evidence="11">
    <location>
        <begin position="677"/>
        <end position="736"/>
    </location>
</feature>
<feature type="compositionally biased region" description="Polar residues" evidence="11">
    <location>
        <begin position="713"/>
        <end position="736"/>
    </location>
</feature>
<dbReference type="InterPro" id="IPR026590">
    <property type="entry name" value="Ssirtuin_cat_dom"/>
</dbReference>
<dbReference type="STRING" id="6832.A0A553PRE4"/>
<dbReference type="PANTHER" id="PTHR11085:SF9">
    <property type="entry name" value="NAD-DEPENDENT PROTEIN DEACETYLASE SIRTUIN-1"/>
    <property type="match status" value="1"/>
</dbReference>
<dbReference type="GO" id="GO:0003714">
    <property type="term" value="F:transcription corepressor activity"/>
    <property type="evidence" value="ECO:0007669"/>
    <property type="project" value="TreeGrafter"/>
</dbReference>
<keyword evidence="14" id="KW-1185">Reference proteome</keyword>
<keyword evidence="6 10" id="KW-0479">Metal-binding</keyword>
<feature type="active site" description="Proton acceptor" evidence="10">
    <location>
        <position position="427"/>
    </location>
</feature>
<dbReference type="EMBL" id="VCGU01000001">
    <property type="protein sequence ID" value="TRY80242.1"/>
    <property type="molecule type" value="Genomic_DNA"/>
</dbReference>
<feature type="compositionally biased region" description="Polar residues" evidence="11">
    <location>
        <begin position="130"/>
        <end position="141"/>
    </location>
</feature>
<feature type="binding site" evidence="10">
    <location>
        <position position="459"/>
    </location>
    <ligand>
        <name>Zn(2+)</name>
        <dbReference type="ChEBI" id="CHEBI:29105"/>
    </ligand>
</feature>
<dbReference type="Pfam" id="PF02146">
    <property type="entry name" value="SIR2"/>
    <property type="match status" value="1"/>
</dbReference>
<dbReference type="GO" id="GO:0070403">
    <property type="term" value="F:NAD+ binding"/>
    <property type="evidence" value="ECO:0007669"/>
    <property type="project" value="InterPro"/>
</dbReference>
<dbReference type="InterPro" id="IPR050134">
    <property type="entry name" value="NAD-dep_sirtuin_deacylases"/>
</dbReference>
<evidence type="ECO:0000256" key="7">
    <source>
        <dbReference type="ARBA" id="ARBA00022833"/>
    </source>
</evidence>
<name>A0A553PRE4_TIGCA</name>
<feature type="compositionally biased region" description="Low complexity" evidence="11">
    <location>
        <begin position="142"/>
        <end position="156"/>
    </location>
</feature>
<dbReference type="Gene3D" id="3.30.1600.10">
    <property type="entry name" value="SIR2/SIRT2 'Small Domain"/>
    <property type="match status" value="1"/>
</dbReference>
<accession>A0A553PRE4</accession>
<feature type="compositionally biased region" description="Polar residues" evidence="11">
    <location>
        <begin position="832"/>
        <end position="851"/>
    </location>
</feature>
<keyword evidence="9" id="KW-0539">Nucleus</keyword>
<keyword evidence="8" id="KW-0520">NAD</keyword>
<dbReference type="PROSITE" id="PS50305">
    <property type="entry name" value="SIRTUIN"/>
    <property type="match status" value="1"/>
</dbReference>
<feature type="binding site" evidence="10">
    <location>
        <position position="438"/>
    </location>
    <ligand>
        <name>Zn(2+)</name>
        <dbReference type="ChEBI" id="CHEBI:29105"/>
    </ligand>
</feature>
<sequence>MATWSPSSSAAFSPSPSPVMKRAKWDGLHLEPEAGPDWALHAPPPPTRPSRLTDLDAAGVAPPPLSSLGSGAALDSGFSDGATPPPVGRGHPDEEDDDEDEGNFRPTRHVTMLNEDHELSRPRSEVNGPGPSSSALGLDQNSSSSSASSSSSSSSSFLEHKNLPPPLGLSSGSLQRQSMATSSGVVENVDESSQMSIPGPSGLHHSNSNESGYTNENDEDDDCVSNISGLSGLSDLSGADWKATAGPFSWVRSQMMKGVNPREVLQSLISSEAVIPEDLDELTLWKIILNMLSEPPRRSKLTTVNTIGDVVGLIQAAKNIVVLTGAGVSVSCGIPDFRSRDGVYARLAVDFPDLPDPQAMFDIQYFRRDPRPFFKFAREIYPGQFKPSPCHHFIRALEKHERLLRNYTQNIDTLEQVVGIQRSVQCHGSFATATCTKCAHKCEAEQIKADVFDQKIPYCPQCVEKLTLQGQAFDPLNLPIRPEPLLSINPSLESMLPQPEVGLGMGGPMPEPSKNQPSYLYEHPSVPGIMKPDIVFFGEGLGDAFHNAVAEDKNQVDLLIMIGSSLKVRPVALIPSSIPQSVPQILINREPLGHLTPDVELLGDCDGIVNQLCHLLGPNWEEPIHQKPLEQTSELLTPQSEEVRVSSLATRLPEDMFFFQPPSRYIFPGAEIKEMDLCESSSSSSSGGDEDGDGDESDDEAGAPSPSAYGTHHSPNNGPENASGAESQAMFCSSRSNVDEPAAQSILLPAVEENSTEATTCVGQMSVTGQLPVNRMNQQANGLSPVEPSRPVTTQPNEVVVAPLDVTLGGQATEARVEVAPVQVDEAVKSALGQNGLRSESQSNNHSSAEY</sequence>
<dbReference type="EC" id="2.3.1.286" evidence="4"/>
<dbReference type="InterPro" id="IPR026591">
    <property type="entry name" value="Sirtuin_cat_small_dom_sf"/>
</dbReference>
<dbReference type="SUPFAM" id="SSF52467">
    <property type="entry name" value="DHS-like NAD/FAD-binding domain"/>
    <property type="match status" value="1"/>
</dbReference>
<evidence type="ECO:0000256" key="9">
    <source>
        <dbReference type="ARBA" id="ARBA00023242"/>
    </source>
</evidence>
<feature type="region of interest" description="Disordered" evidence="11">
    <location>
        <begin position="831"/>
        <end position="851"/>
    </location>
</feature>
<dbReference type="GO" id="GO:0017136">
    <property type="term" value="F:histone deacetylase activity, NAD-dependent"/>
    <property type="evidence" value="ECO:0007669"/>
    <property type="project" value="TreeGrafter"/>
</dbReference>
<feature type="compositionally biased region" description="Polar residues" evidence="11">
    <location>
        <begin position="175"/>
        <end position="196"/>
    </location>
</feature>
<feature type="compositionally biased region" description="Low complexity" evidence="11">
    <location>
        <begin position="1"/>
        <end position="14"/>
    </location>
</feature>
<evidence type="ECO:0000256" key="8">
    <source>
        <dbReference type="ARBA" id="ARBA00023027"/>
    </source>
</evidence>
<dbReference type="Proteomes" id="UP000318571">
    <property type="component" value="Chromosome 12"/>
</dbReference>
<dbReference type="GO" id="GO:0002039">
    <property type="term" value="F:p53 binding"/>
    <property type="evidence" value="ECO:0007669"/>
    <property type="project" value="TreeGrafter"/>
</dbReference>
<dbReference type="PANTHER" id="PTHR11085">
    <property type="entry name" value="NAD-DEPENDENT PROTEIN DEACYLASE SIRTUIN-5, MITOCHONDRIAL-RELATED"/>
    <property type="match status" value="1"/>
</dbReference>
<evidence type="ECO:0000256" key="1">
    <source>
        <dbReference type="ARBA" id="ARBA00001947"/>
    </source>
</evidence>
<comment type="similarity">
    <text evidence="3">Belongs to the sirtuin family. Class I subfamily.</text>
</comment>
<evidence type="ECO:0000256" key="10">
    <source>
        <dbReference type="PROSITE-ProRule" id="PRU00236"/>
    </source>
</evidence>
<dbReference type="InterPro" id="IPR029035">
    <property type="entry name" value="DHS-like_NAD/FAD-binding_dom"/>
</dbReference>
<evidence type="ECO:0000256" key="6">
    <source>
        <dbReference type="ARBA" id="ARBA00022723"/>
    </source>
</evidence>
<dbReference type="GO" id="GO:0046872">
    <property type="term" value="F:metal ion binding"/>
    <property type="evidence" value="ECO:0007669"/>
    <property type="project" value="UniProtKB-KW"/>
</dbReference>
<keyword evidence="5" id="KW-0808">Transferase</keyword>
<dbReference type="InterPro" id="IPR003000">
    <property type="entry name" value="Sirtuin"/>
</dbReference>
<protein>
    <recommendedName>
        <fullName evidence="4">protein acetyllysine N-acetyltransferase</fullName>
        <ecNumber evidence="4">2.3.1.286</ecNumber>
    </recommendedName>
</protein>
<dbReference type="GO" id="GO:0005654">
    <property type="term" value="C:nucleoplasm"/>
    <property type="evidence" value="ECO:0007669"/>
    <property type="project" value="TreeGrafter"/>
</dbReference>
<evidence type="ECO:0000256" key="5">
    <source>
        <dbReference type="ARBA" id="ARBA00022679"/>
    </source>
</evidence>
<evidence type="ECO:0000256" key="3">
    <source>
        <dbReference type="ARBA" id="ARBA00006924"/>
    </source>
</evidence>
<dbReference type="GO" id="GO:0005637">
    <property type="term" value="C:nuclear inner membrane"/>
    <property type="evidence" value="ECO:0007669"/>
    <property type="project" value="TreeGrafter"/>
</dbReference>
<feature type="compositionally biased region" description="Acidic residues" evidence="11">
    <location>
        <begin position="688"/>
        <end position="701"/>
    </location>
</feature>
<evidence type="ECO:0000256" key="11">
    <source>
        <dbReference type="SAM" id="MobiDB-lite"/>
    </source>
</evidence>
<feature type="domain" description="Deacetylase sirtuin-type" evidence="12">
    <location>
        <begin position="300"/>
        <end position="632"/>
    </location>
</feature>
<dbReference type="FunFam" id="3.30.1600.10:FF:000013">
    <property type="entry name" value="NAD-dependent protein deacetylase sirtuin-1"/>
    <property type="match status" value="1"/>
</dbReference>
<evidence type="ECO:0000313" key="13">
    <source>
        <dbReference type="EMBL" id="TRY80242.1"/>
    </source>
</evidence>
<feature type="compositionally biased region" description="Basic and acidic residues" evidence="11">
    <location>
        <begin position="114"/>
        <end position="124"/>
    </location>
</feature>
<keyword evidence="7 10" id="KW-0862">Zinc</keyword>
<dbReference type="GO" id="GO:0033553">
    <property type="term" value="C:rDNA heterochromatin"/>
    <property type="evidence" value="ECO:0007669"/>
    <property type="project" value="TreeGrafter"/>
</dbReference>